<keyword evidence="7" id="KW-0573">Peptidoglycan synthesis</keyword>
<evidence type="ECO:0000259" key="12">
    <source>
        <dbReference type="Pfam" id="PF00905"/>
    </source>
</evidence>
<feature type="transmembrane region" description="Helical" evidence="11">
    <location>
        <begin position="35"/>
        <end position="55"/>
    </location>
</feature>
<evidence type="ECO:0000256" key="11">
    <source>
        <dbReference type="SAM" id="Phobius"/>
    </source>
</evidence>
<dbReference type="PANTHER" id="PTHR30627">
    <property type="entry name" value="PEPTIDOGLYCAN D,D-TRANSPEPTIDASE"/>
    <property type="match status" value="1"/>
</dbReference>
<keyword evidence="6" id="KW-0133">Cell shape</keyword>
<dbReference type="InterPro" id="IPR001460">
    <property type="entry name" value="PCN-bd_Tpept"/>
</dbReference>
<dbReference type="SUPFAM" id="SSF56519">
    <property type="entry name" value="Penicillin binding protein dimerisation domain"/>
    <property type="match status" value="1"/>
</dbReference>
<dbReference type="SUPFAM" id="SSF56601">
    <property type="entry name" value="beta-lactamase/transpeptidase-like"/>
    <property type="match status" value="1"/>
</dbReference>
<comment type="similarity">
    <text evidence="3">Belongs to the transpeptidase family.</text>
</comment>
<dbReference type="GO" id="GO:0008360">
    <property type="term" value="P:regulation of cell shape"/>
    <property type="evidence" value="ECO:0007669"/>
    <property type="project" value="UniProtKB-KW"/>
</dbReference>
<keyword evidence="9 11" id="KW-0472">Membrane</keyword>
<dbReference type="RefSeq" id="WP_117453613.1">
    <property type="nucleotide sequence ID" value="NZ_CP060636.1"/>
</dbReference>
<dbReference type="InterPro" id="IPR036138">
    <property type="entry name" value="PBP_dimer_sf"/>
</dbReference>
<dbReference type="Pfam" id="PF00905">
    <property type="entry name" value="Transpeptidase"/>
    <property type="match status" value="1"/>
</dbReference>
<name>A0A7G9GME5_9FIRM</name>
<protein>
    <submittedName>
        <fullName evidence="14">Penicillin-binding protein 2</fullName>
    </submittedName>
</protein>
<reference evidence="14 15" key="1">
    <citation type="submission" date="2020-08" db="EMBL/GenBank/DDBJ databases">
        <authorList>
            <person name="Liu C."/>
            <person name="Sun Q."/>
        </authorList>
    </citation>
    <scope>NUCLEOTIDE SEQUENCE [LARGE SCALE GENOMIC DNA]</scope>
    <source>
        <strain evidence="14 15">NSJ-61</strain>
    </source>
</reference>
<evidence type="ECO:0000256" key="10">
    <source>
        <dbReference type="ARBA" id="ARBA00023316"/>
    </source>
</evidence>
<evidence type="ECO:0000256" key="3">
    <source>
        <dbReference type="ARBA" id="ARBA00007171"/>
    </source>
</evidence>
<evidence type="ECO:0000313" key="14">
    <source>
        <dbReference type="EMBL" id="QNM11977.1"/>
    </source>
</evidence>
<comment type="subcellular location">
    <subcellularLocation>
        <location evidence="2">Cell membrane</location>
    </subcellularLocation>
    <subcellularLocation>
        <location evidence="1">Membrane</location>
        <topology evidence="1">Single-pass membrane protein</topology>
    </subcellularLocation>
</comment>
<evidence type="ECO:0000256" key="4">
    <source>
        <dbReference type="ARBA" id="ARBA00022475"/>
    </source>
</evidence>
<dbReference type="KEGG" id="ehn:H9Q80_17310"/>
<evidence type="ECO:0000259" key="13">
    <source>
        <dbReference type="Pfam" id="PF03717"/>
    </source>
</evidence>
<keyword evidence="10" id="KW-0961">Cell wall biogenesis/degradation</keyword>
<evidence type="ECO:0000313" key="15">
    <source>
        <dbReference type="Proteomes" id="UP000515856"/>
    </source>
</evidence>
<dbReference type="EMBL" id="CP060636">
    <property type="protein sequence ID" value="QNM11977.1"/>
    <property type="molecule type" value="Genomic_DNA"/>
</dbReference>
<sequence length="698" mass="77457">MLRNPFRDLDQKKLRRSSDALKTQNDYYKIVNKRIGVFALVIILVFSIVVVRLAFLQIRGEETYTAKLESYTSKKQTDMTPRGMIYDRNGKVVAGTVSALNITYFPPKNTTSDEQWELAQKFAKQFKTNHDRFTLSDYQDAYLYLHTDANGKKDNGNNLLSGNELNLGSADAEKLKRERITQEMVEKEFSEEDLNAYAIFGAMRRAPSSQLKVVLEDVDKEIVYYLEEHKDEYPGFDVDMGGWKREYPYGSTFRDVLGGVSTSVQGVPSELKTYYEAKGYSMVDRVGIKGLEEQYEDLLTGTRKVSEITYDENGIAVLNEINSGKNGYDLHMSIDIELQKKVDDVLEKVLKNASNDSRRQYFKNAYVILMNPQTGEIYAMSGKAKGDDGKITNFATGNYKAGVVPGSIVKGATVYMGLTEGVIDANTIFIDAPIEFKGSQIKASYQNHGPVNAVKALSVSSNVYMWYTVMALAGVNYVPKGPLIVNDYAGIVRLMRSYYSMFGLGTSTGLDVPDETSTSFVGNSTDVGKFLDFAIGQYDLYTPIQIAQYVSTLANGGKKVQPKLVNTATEVNSDYVVYKNETTILSTLKGKESDLDVVRAGFHQCVLDGNCGGAIKSLPYDIAAKTGTAESAEHGGKTTNAALIGWAPYENPTLAFVCLAPDSDTNIGTNLAGNICYQEIMPEIIQDFFKKYPIDKKD</sequence>
<keyword evidence="8 11" id="KW-1133">Transmembrane helix</keyword>
<dbReference type="InterPro" id="IPR005311">
    <property type="entry name" value="PBP_dimer"/>
</dbReference>
<evidence type="ECO:0000256" key="6">
    <source>
        <dbReference type="ARBA" id="ARBA00022960"/>
    </source>
</evidence>
<dbReference type="GO" id="GO:0071972">
    <property type="term" value="F:peptidoglycan L,D-transpeptidase activity"/>
    <property type="evidence" value="ECO:0007669"/>
    <property type="project" value="TreeGrafter"/>
</dbReference>
<accession>A0A7G9GME5</accession>
<evidence type="ECO:0000256" key="7">
    <source>
        <dbReference type="ARBA" id="ARBA00022984"/>
    </source>
</evidence>
<proteinExistence type="inferred from homology"/>
<dbReference type="Gene3D" id="3.40.710.10">
    <property type="entry name" value="DD-peptidase/beta-lactamase superfamily"/>
    <property type="match status" value="1"/>
</dbReference>
<dbReference type="GO" id="GO:0005886">
    <property type="term" value="C:plasma membrane"/>
    <property type="evidence" value="ECO:0007669"/>
    <property type="project" value="UniProtKB-SubCell"/>
</dbReference>
<dbReference type="Pfam" id="PF03717">
    <property type="entry name" value="PBP_dimer"/>
    <property type="match status" value="1"/>
</dbReference>
<dbReference type="Proteomes" id="UP000515856">
    <property type="component" value="Chromosome"/>
</dbReference>
<dbReference type="InterPro" id="IPR050515">
    <property type="entry name" value="Beta-lactam/transpept"/>
</dbReference>
<dbReference type="AlphaFoldDB" id="A0A7G9GME5"/>
<evidence type="ECO:0000256" key="2">
    <source>
        <dbReference type="ARBA" id="ARBA00004236"/>
    </source>
</evidence>
<dbReference type="GO" id="GO:0009252">
    <property type="term" value="P:peptidoglycan biosynthetic process"/>
    <property type="evidence" value="ECO:0007669"/>
    <property type="project" value="UniProtKB-KW"/>
</dbReference>
<keyword evidence="4" id="KW-1003">Cell membrane</keyword>
<feature type="domain" description="Penicillin-binding protein dimerisation" evidence="13">
    <location>
        <begin position="81"/>
        <end position="316"/>
    </location>
</feature>
<evidence type="ECO:0000256" key="9">
    <source>
        <dbReference type="ARBA" id="ARBA00023136"/>
    </source>
</evidence>
<keyword evidence="15" id="KW-1185">Reference proteome</keyword>
<feature type="domain" description="Penicillin-binding protein transpeptidase" evidence="12">
    <location>
        <begin position="366"/>
        <end position="676"/>
    </location>
</feature>
<dbReference type="InterPro" id="IPR012338">
    <property type="entry name" value="Beta-lactam/transpept-like"/>
</dbReference>
<evidence type="ECO:0000256" key="5">
    <source>
        <dbReference type="ARBA" id="ARBA00022692"/>
    </source>
</evidence>
<dbReference type="PANTHER" id="PTHR30627:SF2">
    <property type="entry name" value="PEPTIDOGLYCAN D,D-TRANSPEPTIDASE MRDA"/>
    <property type="match status" value="1"/>
</dbReference>
<dbReference type="GO" id="GO:0008658">
    <property type="term" value="F:penicillin binding"/>
    <property type="evidence" value="ECO:0007669"/>
    <property type="project" value="InterPro"/>
</dbReference>
<evidence type="ECO:0000256" key="1">
    <source>
        <dbReference type="ARBA" id="ARBA00004167"/>
    </source>
</evidence>
<organism evidence="14 15">
    <name type="scientific">[Eubacterium] hominis</name>
    <dbReference type="NCBI Taxonomy" id="2764325"/>
    <lineage>
        <taxon>Bacteria</taxon>
        <taxon>Bacillati</taxon>
        <taxon>Bacillota</taxon>
        <taxon>Erysipelotrichia</taxon>
        <taxon>Erysipelotrichales</taxon>
        <taxon>Erysipelotrichaceae</taxon>
        <taxon>Amedibacillus</taxon>
    </lineage>
</organism>
<dbReference type="Gene3D" id="3.90.1310.10">
    <property type="entry name" value="Penicillin-binding protein 2a (Domain 2)"/>
    <property type="match status" value="1"/>
</dbReference>
<evidence type="ECO:0000256" key="8">
    <source>
        <dbReference type="ARBA" id="ARBA00022989"/>
    </source>
</evidence>
<dbReference type="GO" id="GO:0071555">
    <property type="term" value="P:cell wall organization"/>
    <property type="evidence" value="ECO:0007669"/>
    <property type="project" value="UniProtKB-KW"/>
</dbReference>
<gene>
    <name evidence="14" type="ORF">H9Q80_17310</name>
</gene>
<keyword evidence="5 11" id="KW-0812">Transmembrane</keyword>
<dbReference type="Gene3D" id="1.10.10.1230">
    <property type="entry name" value="Penicillin-binding protein, N-terminal non-catalytic domain, head sub-domain"/>
    <property type="match status" value="1"/>
</dbReference>